<gene>
    <name evidence="2" type="ORF">DFJ64_0895</name>
</gene>
<name>A0A3D9VBH2_THECX</name>
<feature type="domain" description="Glutaredoxin" evidence="1">
    <location>
        <begin position="5"/>
        <end position="60"/>
    </location>
</feature>
<dbReference type="SUPFAM" id="SSF52833">
    <property type="entry name" value="Thioredoxin-like"/>
    <property type="match status" value="1"/>
</dbReference>
<dbReference type="PROSITE" id="PS00194">
    <property type="entry name" value="THIOREDOXIN_1"/>
    <property type="match status" value="1"/>
</dbReference>
<dbReference type="InterPro" id="IPR051548">
    <property type="entry name" value="Grx-like_ET"/>
</dbReference>
<keyword evidence="3" id="KW-1185">Reference proteome</keyword>
<dbReference type="InterPro" id="IPR017937">
    <property type="entry name" value="Thioredoxin_CS"/>
</dbReference>
<dbReference type="NCBIfam" id="TIGR02200">
    <property type="entry name" value="GlrX_actino"/>
    <property type="match status" value="1"/>
</dbReference>
<dbReference type="OrthoDB" id="8991911at2"/>
<dbReference type="PROSITE" id="PS51354">
    <property type="entry name" value="GLUTAREDOXIN_2"/>
    <property type="match status" value="1"/>
</dbReference>
<dbReference type="RefSeq" id="WP_115849289.1">
    <property type="nucleotide sequence ID" value="NZ_QTUC01000001.1"/>
</dbReference>
<dbReference type="GO" id="GO:0009055">
    <property type="term" value="F:electron transfer activity"/>
    <property type="evidence" value="ECO:0007669"/>
    <property type="project" value="TreeGrafter"/>
</dbReference>
<dbReference type="EMBL" id="QTUC01000001">
    <property type="protein sequence ID" value="REF35514.1"/>
    <property type="molecule type" value="Genomic_DNA"/>
</dbReference>
<dbReference type="Proteomes" id="UP000256485">
    <property type="component" value="Unassembled WGS sequence"/>
</dbReference>
<evidence type="ECO:0000259" key="1">
    <source>
        <dbReference type="Pfam" id="PF00462"/>
    </source>
</evidence>
<dbReference type="InterPro" id="IPR002109">
    <property type="entry name" value="Glutaredoxin"/>
</dbReference>
<accession>A0A3D9VBH2</accession>
<dbReference type="InterPro" id="IPR036249">
    <property type="entry name" value="Thioredoxin-like_sf"/>
</dbReference>
<sequence>MSTTITMYTTPWCGYCRRLKGQLDRAGIAYSEVDIEQHPEAAELVAKINDGNKTVPTVVFPDGSALTNPSLKQVQERLALVDAQAR</sequence>
<reference evidence="2 3" key="1">
    <citation type="submission" date="2018-08" db="EMBL/GenBank/DDBJ databases">
        <title>Sequencing the genomes of 1000 actinobacteria strains.</title>
        <authorList>
            <person name="Klenk H.-P."/>
        </authorList>
    </citation>
    <scope>NUCLEOTIDE SEQUENCE [LARGE SCALE GENOMIC DNA]</scope>
    <source>
        <strain evidence="2 3">DSM 22891</strain>
    </source>
</reference>
<dbReference type="PANTHER" id="PTHR34386">
    <property type="entry name" value="GLUTAREDOXIN"/>
    <property type="match status" value="1"/>
</dbReference>
<dbReference type="CDD" id="cd02976">
    <property type="entry name" value="NrdH"/>
    <property type="match status" value="1"/>
</dbReference>
<dbReference type="AlphaFoldDB" id="A0A3D9VBH2"/>
<evidence type="ECO:0000313" key="2">
    <source>
        <dbReference type="EMBL" id="REF35514.1"/>
    </source>
</evidence>
<proteinExistence type="predicted"/>
<evidence type="ECO:0000313" key="3">
    <source>
        <dbReference type="Proteomes" id="UP000256485"/>
    </source>
</evidence>
<dbReference type="Pfam" id="PF00462">
    <property type="entry name" value="Glutaredoxin"/>
    <property type="match status" value="1"/>
</dbReference>
<dbReference type="Gene3D" id="3.40.30.10">
    <property type="entry name" value="Glutaredoxin"/>
    <property type="match status" value="1"/>
</dbReference>
<dbReference type="InterPro" id="IPR011915">
    <property type="entry name" value="GlrX_actino"/>
</dbReference>
<protein>
    <submittedName>
        <fullName evidence="2">Mycoredoxin</fullName>
    </submittedName>
</protein>
<dbReference type="GO" id="GO:0045454">
    <property type="term" value="P:cell redox homeostasis"/>
    <property type="evidence" value="ECO:0007669"/>
    <property type="project" value="TreeGrafter"/>
</dbReference>
<comment type="caution">
    <text evidence="2">The sequence shown here is derived from an EMBL/GenBank/DDBJ whole genome shotgun (WGS) entry which is preliminary data.</text>
</comment>
<organism evidence="2 3">
    <name type="scientific">Thermasporomyces composti</name>
    <dbReference type="NCBI Taxonomy" id="696763"/>
    <lineage>
        <taxon>Bacteria</taxon>
        <taxon>Bacillati</taxon>
        <taxon>Actinomycetota</taxon>
        <taxon>Actinomycetes</taxon>
        <taxon>Propionibacteriales</taxon>
        <taxon>Nocardioidaceae</taxon>
        <taxon>Thermasporomyces</taxon>
    </lineage>
</organism>
<dbReference type="PANTHER" id="PTHR34386:SF1">
    <property type="entry name" value="GLUTAREDOXIN-LIKE PROTEIN NRDH"/>
    <property type="match status" value="1"/>
</dbReference>